<protein>
    <recommendedName>
        <fullName evidence="6">HTH tetR-type domain-containing protein</fullName>
    </recommendedName>
</protein>
<dbReference type="InterPro" id="IPR009057">
    <property type="entry name" value="Homeodomain-like_sf"/>
</dbReference>
<evidence type="ECO:0000313" key="7">
    <source>
        <dbReference type="EMBL" id="GAA5167519.1"/>
    </source>
</evidence>
<reference evidence="8" key="1">
    <citation type="journal article" date="2019" name="Int. J. Syst. Evol. Microbiol.">
        <title>The Global Catalogue of Microorganisms (GCM) 10K type strain sequencing project: providing services to taxonomists for standard genome sequencing and annotation.</title>
        <authorList>
            <consortium name="The Broad Institute Genomics Platform"/>
            <consortium name="The Broad Institute Genome Sequencing Center for Infectious Disease"/>
            <person name="Wu L."/>
            <person name="Ma J."/>
        </authorList>
    </citation>
    <scope>NUCLEOTIDE SEQUENCE [LARGE SCALE GENOMIC DNA]</scope>
    <source>
        <strain evidence="8">JCM 18303</strain>
    </source>
</reference>
<organism evidence="7 8">
    <name type="scientific">Pseudonocardia eucalypti</name>
    <dbReference type="NCBI Taxonomy" id="648755"/>
    <lineage>
        <taxon>Bacteria</taxon>
        <taxon>Bacillati</taxon>
        <taxon>Actinomycetota</taxon>
        <taxon>Actinomycetes</taxon>
        <taxon>Pseudonocardiales</taxon>
        <taxon>Pseudonocardiaceae</taxon>
        <taxon>Pseudonocardia</taxon>
    </lineage>
</organism>
<dbReference type="InterPro" id="IPR001647">
    <property type="entry name" value="HTH_TetR"/>
</dbReference>
<dbReference type="InterPro" id="IPR036271">
    <property type="entry name" value="Tet_transcr_reg_TetR-rel_C_sf"/>
</dbReference>
<dbReference type="Proteomes" id="UP001428817">
    <property type="component" value="Unassembled WGS sequence"/>
</dbReference>
<dbReference type="SUPFAM" id="SSF48498">
    <property type="entry name" value="Tetracyclin repressor-like, C-terminal domain"/>
    <property type="match status" value="1"/>
</dbReference>
<accession>A0ABP9QUM3</accession>
<dbReference type="PANTHER" id="PTHR30055">
    <property type="entry name" value="HTH-TYPE TRANSCRIPTIONAL REGULATOR RUTR"/>
    <property type="match status" value="1"/>
</dbReference>
<dbReference type="EMBL" id="BAABJP010000037">
    <property type="protein sequence ID" value="GAA5167519.1"/>
    <property type="molecule type" value="Genomic_DNA"/>
</dbReference>
<comment type="caution">
    <text evidence="7">The sequence shown here is derived from an EMBL/GenBank/DDBJ whole genome shotgun (WGS) entry which is preliminary data.</text>
</comment>
<name>A0ABP9QUM3_9PSEU</name>
<dbReference type="PANTHER" id="PTHR30055:SF234">
    <property type="entry name" value="HTH-TYPE TRANSCRIPTIONAL REGULATOR BETI"/>
    <property type="match status" value="1"/>
</dbReference>
<dbReference type="Pfam" id="PF00440">
    <property type="entry name" value="TetR_N"/>
    <property type="match status" value="1"/>
</dbReference>
<evidence type="ECO:0000256" key="3">
    <source>
        <dbReference type="ARBA" id="ARBA00023125"/>
    </source>
</evidence>
<dbReference type="PRINTS" id="PR00455">
    <property type="entry name" value="HTHTETR"/>
</dbReference>
<dbReference type="RefSeq" id="WP_185059890.1">
    <property type="nucleotide sequence ID" value="NZ_BAABJP010000037.1"/>
</dbReference>
<keyword evidence="1" id="KW-0678">Repressor</keyword>
<keyword evidence="2" id="KW-0805">Transcription regulation</keyword>
<dbReference type="InterPro" id="IPR039538">
    <property type="entry name" value="BetI_C"/>
</dbReference>
<evidence type="ECO:0000259" key="6">
    <source>
        <dbReference type="PROSITE" id="PS50977"/>
    </source>
</evidence>
<dbReference type="InterPro" id="IPR050109">
    <property type="entry name" value="HTH-type_TetR-like_transc_reg"/>
</dbReference>
<evidence type="ECO:0000256" key="1">
    <source>
        <dbReference type="ARBA" id="ARBA00022491"/>
    </source>
</evidence>
<evidence type="ECO:0000256" key="4">
    <source>
        <dbReference type="ARBA" id="ARBA00023163"/>
    </source>
</evidence>
<evidence type="ECO:0000313" key="8">
    <source>
        <dbReference type="Proteomes" id="UP001428817"/>
    </source>
</evidence>
<proteinExistence type="predicted"/>
<keyword evidence="4" id="KW-0804">Transcription</keyword>
<gene>
    <name evidence="7" type="ORF">GCM10023321_60400</name>
</gene>
<dbReference type="PROSITE" id="PS50977">
    <property type="entry name" value="HTH_TETR_2"/>
    <property type="match status" value="1"/>
</dbReference>
<feature type="domain" description="HTH tetR-type" evidence="6">
    <location>
        <begin position="17"/>
        <end position="77"/>
    </location>
</feature>
<evidence type="ECO:0000256" key="5">
    <source>
        <dbReference type="PROSITE-ProRule" id="PRU00335"/>
    </source>
</evidence>
<keyword evidence="8" id="KW-1185">Reference proteome</keyword>
<dbReference type="SUPFAM" id="SSF46689">
    <property type="entry name" value="Homeodomain-like"/>
    <property type="match status" value="1"/>
</dbReference>
<evidence type="ECO:0000256" key="2">
    <source>
        <dbReference type="ARBA" id="ARBA00023015"/>
    </source>
</evidence>
<dbReference type="Pfam" id="PF13977">
    <property type="entry name" value="TetR_C_6"/>
    <property type="match status" value="1"/>
</dbReference>
<dbReference type="Gene3D" id="1.10.357.10">
    <property type="entry name" value="Tetracycline Repressor, domain 2"/>
    <property type="match status" value="1"/>
</dbReference>
<keyword evidence="3 5" id="KW-0238">DNA-binding</keyword>
<feature type="DNA-binding region" description="H-T-H motif" evidence="5">
    <location>
        <begin position="40"/>
        <end position="59"/>
    </location>
</feature>
<sequence>MTETQARRGRPPGADGAATRERILRAARNVFSATGFDRATMEEIAREAGLTRNAIANYYSNKIELHRAAFRSIQQEALTEIMAGVPGPDRPATERIYGLFEAAIRVNDTDNTFVRFWVTSTLDAVHHRELREQSRRQFNQVRQYFVECVETGLRRGELNPELVPADVAQVLVDLVWGLALDSGFQSPPERIRQVLGALRMLLNGSLVSGQRSV</sequence>